<keyword evidence="3" id="KW-0328">Glycosyltransferase</keyword>
<dbReference type="PATRIC" id="fig|1458461.3.peg.1723"/>
<evidence type="ECO:0000313" key="3">
    <source>
        <dbReference type="EMBL" id="CDO59935.1"/>
    </source>
</evidence>
<dbReference type="Pfam" id="PF00534">
    <property type="entry name" value="Glycos_transf_1"/>
    <property type="match status" value="1"/>
</dbReference>
<dbReference type="GO" id="GO:0016758">
    <property type="term" value="F:hexosyltransferase activity"/>
    <property type="evidence" value="ECO:0007669"/>
    <property type="project" value="TreeGrafter"/>
</dbReference>
<dbReference type="OrthoDB" id="9807414at2"/>
<evidence type="ECO:0000259" key="1">
    <source>
        <dbReference type="Pfam" id="PF00534"/>
    </source>
</evidence>
<feature type="domain" description="Glycosyl transferase family 1" evidence="1">
    <location>
        <begin position="201"/>
        <end position="363"/>
    </location>
</feature>
<protein>
    <submittedName>
        <fullName evidence="3">Glycosyl transferase|GT4</fullName>
        <ecNumber evidence="3">2.4.-.-</ecNumber>
    </submittedName>
</protein>
<dbReference type="CDD" id="cd03819">
    <property type="entry name" value="GT4_WavL-like"/>
    <property type="match status" value="1"/>
</dbReference>
<feature type="domain" description="Glycosyltransferase subfamily 4-like N-terminal" evidence="2">
    <location>
        <begin position="23"/>
        <end position="177"/>
    </location>
</feature>
<dbReference type="Proteomes" id="UP000032160">
    <property type="component" value="Chromosome I"/>
</dbReference>
<keyword evidence="3" id="KW-0808">Transferase</keyword>
<organism evidence="3 4">
    <name type="scientific">Candidatus Phaeomarinibacter ectocarpi</name>
    <dbReference type="NCBI Taxonomy" id="1458461"/>
    <lineage>
        <taxon>Bacteria</taxon>
        <taxon>Pseudomonadati</taxon>
        <taxon>Pseudomonadota</taxon>
        <taxon>Alphaproteobacteria</taxon>
        <taxon>Hyphomicrobiales</taxon>
        <taxon>Parvibaculaceae</taxon>
        <taxon>Candidatus Phaeomarinibacter</taxon>
    </lineage>
</organism>
<dbReference type="EC" id="2.4.-.-" evidence="3"/>
<dbReference type="InterPro" id="IPR001296">
    <property type="entry name" value="Glyco_trans_1"/>
</dbReference>
<dbReference type="HOGENOM" id="CLU_009583_0_3_5"/>
<dbReference type="EMBL" id="HG966617">
    <property type="protein sequence ID" value="CDO59935.1"/>
    <property type="molecule type" value="Genomic_DNA"/>
</dbReference>
<proteinExistence type="predicted"/>
<reference evidence="3 4" key="1">
    <citation type="journal article" date="2014" name="Front. Genet.">
        <title>Genome and metabolic network of "Candidatus Phaeomarinobacter ectocarpi" Ec32, a new candidate genus of Alphaproteobacteria frequently associated with brown algae.</title>
        <authorList>
            <person name="Dittami S.M."/>
            <person name="Barbeyron T."/>
            <person name="Boyen C."/>
            <person name="Cambefort J."/>
            <person name="Collet G."/>
            <person name="Delage L."/>
            <person name="Gobet A."/>
            <person name="Groisillier A."/>
            <person name="Leblanc C."/>
            <person name="Michel G."/>
            <person name="Scornet D."/>
            <person name="Siegel A."/>
            <person name="Tapia J.E."/>
            <person name="Tonon T."/>
        </authorList>
    </citation>
    <scope>NUCLEOTIDE SEQUENCE [LARGE SCALE GENOMIC DNA]</scope>
    <source>
        <strain evidence="3 4">Ec32</strain>
    </source>
</reference>
<dbReference type="Gene3D" id="3.40.50.2000">
    <property type="entry name" value="Glycogen Phosphorylase B"/>
    <property type="match status" value="2"/>
</dbReference>
<name>X5MLZ5_9HYPH</name>
<dbReference type="PANTHER" id="PTHR45947:SF3">
    <property type="entry name" value="SULFOQUINOVOSYL TRANSFERASE SQD2"/>
    <property type="match status" value="1"/>
</dbReference>
<keyword evidence="4" id="KW-1185">Reference proteome</keyword>
<dbReference type="SUPFAM" id="SSF53756">
    <property type="entry name" value="UDP-Glycosyltransferase/glycogen phosphorylase"/>
    <property type="match status" value="1"/>
</dbReference>
<accession>X5MLZ5</accession>
<dbReference type="InterPro" id="IPR050194">
    <property type="entry name" value="Glycosyltransferase_grp1"/>
</dbReference>
<dbReference type="KEGG" id="pect:BN1012_Phect1721"/>
<dbReference type="InterPro" id="IPR028098">
    <property type="entry name" value="Glyco_trans_4-like_N"/>
</dbReference>
<sequence length="399" mass="43064">MEHTDSQLTKPGVLQVIPQLDAGGAERSCVEIASAVAANGWRSFVATSGGRLETELLRAGVTVFHMDAASKNPMVMMENIGKLRRIIRARDISIVHARSRAPAWSAMAAANAEYRHFVTTYHSKVHDKPRWKVFYNSVMARGEAVIANSQFTADRIMMAHGTPVETVHPIPRGFDLETFDPDSVDQARVQTLKNEWGVEGDNRPLVVLPARLTRWKGPLLLIDAAAKTTLPARFVIAGDAQGREDFEAEVRQHISDLGLMEQVTLAGHISDMAAAYKAADIVVSASLDPEPFGRIGVEAQAMGKRMIAPDHGGAREQFITDPAHQRTGWLFEPGNAEALASVLDDALAMSAEDASQMGARARAHALSSFTSAAMCASTLDVYRDVLSGAASARKAAVTS</sequence>
<dbReference type="RefSeq" id="WP_043948092.1">
    <property type="nucleotide sequence ID" value="NZ_HG966617.1"/>
</dbReference>
<dbReference type="AlphaFoldDB" id="X5MLZ5"/>
<evidence type="ECO:0000313" key="4">
    <source>
        <dbReference type="Proteomes" id="UP000032160"/>
    </source>
</evidence>
<dbReference type="STRING" id="1458461.BN1012_Phect1721"/>
<gene>
    <name evidence="3" type="ORF">BN1012_Phect1721</name>
</gene>
<dbReference type="PANTHER" id="PTHR45947">
    <property type="entry name" value="SULFOQUINOVOSYL TRANSFERASE SQD2"/>
    <property type="match status" value="1"/>
</dbReference>
<dbReference type="Pfam" id="PF13439">
    <property type="entry name" value="Glyco_transf_4"/>
    <property type="match status" value="1"/>
</dbReference>
<evidence type="ECO:0000259" key="2">
    <source>
        <dbReference type="Pfam" id="PF13439"/>
    </source>
</evidence>